<proteinExistence type="predicted"/>
<protein>
    <submittedName>
        <fullName evidence="2">Uncharacterized protein</fullName>
    </submittedName>
</protein>
<feature type="region of interest" description="Disordered" evidence="1">
    <location>
        <begin position="1"/>
        <end position="134"/>
    </location>
</feature>
<reference evidence="2" key="1">
    <citation type="submission" date="2025-08" db="UniProtKB">
        <authorList>
            <consortium name="Ensembl"/>
        </authorList>
    </citation>
    <scope>IDENTIFICATION</scope>
</reference>
<evidence type="ECO:0000313" key="3">
    <source>
        <dbReference type="Proteomes" id="UP000472261"/>
    </source>
</evidence>
<keyword evidence="3" id="KW-1185">Reference proteome</keyword>
<reference evidence="2" key="2">
    <citation type="submission" date="2025-09" db="UniProtKB">
        <authorList>
            <consortium name="Ensembl"/>
        </authorList>
    </citation>
    <scope>IDENTIFICATION</scope>
</reference>
<sequence length="367" mass="38743">MGGSTLEEGDGGVGARTPSFPSRGWERPRPEAAPRPTPPGFVAAEAAGPGGSRAPALGGGCSPSHPALAPQVLAATMSDGESREPRPAGGEVRVPITVPPRRPAEQPLDDAGSVPSGSPSRDPPPDLASEEEEQVPYPALAPTAFFCLKQTTRPRSWCLRLVCNPYPFPEGHRTPHRLHPTSRAPSRARSTSPGYCIPVPRDAWSPGVPVVPSLHCPGSRSQKEDVGLHPLAARVGHVGVCFPPPPCATPHPGEEHGEVSAVVRGSGMRSSGVTGMGTVPSCHPQNGEKPFNFASLPVGVGGREVYRRPRIYLRRGGEFQTGADPFAVYIRAWSACVLSRGRKMERVGVWGGHTHCSSELPFAFVLL</sequence>
<evidence type="ECO:0000313" key="2">
    <source>
        <dbReference type="Ensembl" id="ENSPCLP00000017612.1"/>
    </source>
</evidence>
<dbReference type="Ensembl" id="ENSPCLT00000023486.1">
    <property type="protein sequence ID" value="ENSPCLP00000017612.1"/>
    <property type="gene ID" value="ENSPCLG00000014686.1"/>
</dbReference>
<accession>A0A669Q9T1</accession>
<dbReference type="Proteomes" id="UP000472261">
    <property type="component" value="Unplaced"/>
</dbReference>
<name>A0A669Q9T1_PHACC</name>
<evidence type="ECO:0000256" key="1">
    <source>
        <dbReference type="SAM" id="MobiDB-lite"/>
    </source>
</evidence>
<organism evidence="2 3">
    <name type="scientific">Phasianus colchicus</name>
    <name type="common">Common pheasant</name>
    <dbReference type="NCBI Taxonomy" id="9054"/>
    <lineage>
        <taxon>Eukaryota</taxon>
        <taxon>Metazoa</taxon>
        <taxon>Chordata</taxon>
        <taxon>Craniata</taxon>
        <taxon>Vertebrata</taxon>
        <taxon>Euteleostomi</taxon>
        <taxon>Archelosauria</taxon>
        <taxon>Archosauria</taxon>
        <taxon>Dinosauria</taxon>
        <taxon>Saurischia</taxon>
        <taxon>Theropoda</taxon>
        <taxon>Coelurosauria</taxon>
        <taxon>Aves</taxon>
        <taxon>Neognathae</taxon>
        <taxon>Galloanserae</taxon>
        <taxon>Galliformes</taxon>
        <taxon>Phasianidae</taxon>
        <taxon>Phasianinae</taxon>
        <taxon>Phasianus</taxon>
    </lineage>
</organism>
<dbReference type="AlphaFoldDB" id="A0A669Q9T1"/>